<feature type="compositionally biased region" description="Basic and acidic residues" evidence="1">
    <location>
        <begin position="48"/>
        <end position="66"/>
    </location>
</feature>
<organism evidence="2 3">
    <name type="scientific">Streptomyces lydicus</name>
    <dbReference type="NCBI Taxonomy" id="47763"/>
    <lineage>
        <taxon>Bacteria</taxon>
        <taxon>Bacillati</taxon>
        <taxon>Actinomycetota</taxon>
        <taxon>Actinomycetes</taxon>
        <taxon>Kitasatosporales</taxon>
        <taxon>Streptomycetaceae</taxon>
        <taxon>Streptomyces</taxon>
    </lineage>
</organism>
<dbReference type="InterPro" id="IPR003673">
    <property type="entry name" value="CoA-Trfase_fam_III"/>
</dbReference>
<dbReference type="EMBL" id="CP029042">
    <property type="protein sequence ID" value="AZS76088.1"/>
    <property type="molecule type" value="Genomic_DNA"/>
</dbReference>
<dbReference type="Pfam" id="PF02515">
    <property type="entry name" value="CoA_transf_3"/>
    <property type="match status" value="1"/>
</dbReference>
<dbReference type="PANTHER" id="PTHR48228:SF5">
    <property type="entry name" value="ALPHA-METHYLACYL-COA RACEMASE"/>
    <property type="match status" value="1"/>
</dbReference>
<dbReference type="Proteomes" id="UP000275579">
    <property type="component" value="Chromosome"/>
</dbReference>
<feature type="region of interest" description="Disordered" evidence="1">
    <location>
        <begin position="33"/>
        <end position="66"/>
    </location>
</feature>
<reference evidence="2 3" key="1">
    <citation type="submission" date="2018-04" db="EMBL/GenBank/DDBJ databases">
        <title>Complete genome sequences of Streptomyces lydicus strain WYEC and characterization of antagonistic properties of biological control agents.</title>
        <authorList>
            <person name="Mariita R.M."/>
            <person name="Sello J.K."/>
        </authorList>
    </citation>
    <scope>NUCLEOTIDE SEQUENCE [LARGE SCALE GENOMIC DNA]</scope>
    <source>
        <strain evidence="2 3">WYEC 108</strain>
    </source>
</reference>
<dbReference type="InterPro" id="IPR023606">
    <property type="entry name" value="CoA-Trfase_III_dom_1_sf"/>
</dbReference>
<evidence type="ECO:0008006" key="4">
    <source>
        <dbReference type="Google" id="ProtNLM"/>
    </source>
</evidence>
<dbReference type="InterPro" id="IPR050509">
    <property type="entry name" value="CoA-transferase_III"/>
</dbReference>
<proteinExistence type="predicted"/>
<dbReference type="AlphaFoldDB" id="A0A3Q9KFY1"/>
<dbReference type="Gene3D" id="3.40.50.10540">
    <property type="entry name" value="Crotonobetainyl-coa:carnitine coa-transferase, domain 1"/>
    <property type="match status" value="1"/>
</dbReference>
<evidence type="ECO:0000313" key="3">
    <source>
        <dbReference type="Proteomes" id="UP000275579"/>
    </source>
</evidence>
<dbReference type="PANTHER" id="PTHR48228">
    <property type="entry name" value="SUCCINYL-COA--D-CITRAMALATE COA-TRANSFERASE"/>
    <property type="match status" value="1"/>
</dbReference>
<evidence type="ECO:0000256" key="1">
    <source>
        <dbReference type="SAM" id="MobiDB-lite"/>
    </source>
</evidence>
<dbReference type="GO" id="GO:0003824">
    <property type="term" value="F:catalytic activity"/>
    <property type="evidence" value="ECO:0007669"/>
    <property type="project" value="InterPro"/>
</dbReference>
<evidence type="ECO:0000313" key="2">
    <source>
        <dbReference type="EMBL" id="AZS76088.1"/>
    </source>
</evidence>
<accession>A0A3Q9KFY1</accession>
<dbReference type="SUPFAM" id="SSF89796">
    <property type="entry name" value="CoA-transferase family III (CaiB/BaiF)"/>
    <property type="match status" value="1"/>
</dbReference>
<gene>
    <name evidence="2" type="ORF">DDE74_39205</name>
</gene>
<protein>
    <recommendedName>
        <fullName evidence="4">CoA transferase</fullName>
    </recommendedName>
</protein>
<name>A0A3Q9KFY1_9ACTN</name>
<sequence length="90" mass="9406">MTGPLADLKVVEVAGIGPAPFATMLLADLGADGVRNDRPGHPSNPVPPEHDFHNCGRPSIELDLKDPDGAATARRLTAHADDGIEGYRLG</sequence>